<sequence length="175" mass="19532">MSLTLRRLNERHSLSNDLRPNDSLPTEPPPFASHSPEFIRWACHSSIITFVRHSFSTLIRPSPFAGQSHIRQPSSVVSHIRPTRLPPKRPPPTLSSPQQSPPHSPPPSPPPPPLYTPPHQPPPNQELDPATIALVTMLNSQLREVILEMMNIINSNNNNNTRNSSREGIGNSRTQ</sequence>
<feature type="region of interest" description="Disordered" evidence="1">
    <location>
        <begin position="65"/>
        <end position="127"/>
    </location>
</feature>
<comment type="caution">
    <text evidence="2">The sequence shown here is derived from an EMBL/GenBank/DDBJ whole genome shotgun (WGS) entry which is preliminary data.</text>
</comment>
<gene>
    <name evidence="2" type="ORF">E3N88_29354</name>
</gene>
<feature type="region of interest" description="Disordered" evidence="1">
    <location>
        <begin position="1"/>
        <end position="31"/>
    </location>
</feature>
<accession>A0A5N6MIJ6</accession>
<reference evidence="2 3" key="1">
    <citation type="submission" date="2019-05" db="EMBL/GenBank/DDBJ databases">
        <title>Mikania micrantha, genome provides insights into the molecular mechanism of rapid growth.</title>
        <authorList>
            <person name="Liu B."/>
        </authorList>
    </citation>
    <scope>NUCLEOTIDE SEQUENCE [LARGE SCALE GENOMIC DNA]</scope>
    <source>
        <strain evidence="2">NLD-2019</strain>
        <tissue evidence="2">Leaf</tissue>
    </source>
</reference>
<organism evidence="2 3">
    <name type="scientific">Mikania micrantha</name>
    <name type="common">bitter vine</name>
    <dbReference type="NCBI Taxonomy" id="192012"/>
    <lineage>
        <taxon>Eukaryota</taxon>
        <taxon>Viridiplantae</taxon>
        <taxon>Streptophyta</taxon>
        <taxon>Embryophyta</taxon>
        <taxon>Tracheophyta</taxon>
        <taxon>Spermatophyta</taxon>
        <taxon>Magnoliopsida</taxon>
        <taxon>eudicotyledons</taxon>
        <taxon>Gunneridae</taxon>
        <taxon>Pentapetalae</taxon>
        <taxon>asterids</taxon>
        <taxon>campanulids</taxon>
        <taxon>Asterales</taxon>
        <taxon>Asteraceae</taxon>
        <taxon>Asteroideae</taxon>
        <taxon>Heliantheae alliance</taxon>
        <taxon>Eupatorieae</taxon>
        <taxon>Mikania</taxon>
    </lineage>
</organism>
<proteinExistence type="predicted"/>
<keyword evidence="3" id="KW-1185">Reference proteome</keyword>
<dbReference type="AlphaFoldDB" id="A0A5N6MIJ6"/>
<evidence type="ECO:0000313" key="3">
    <source>
        <dbReference type="Proteomes" id="UP000326396"/>
    </source>
</evidence>
<protein>
    <submittedName>
        <fullName evidence="2">Uncharacterized protein</fullName>
    </submittedName>
</protein>
<feature type="region of interest" description="Disordered" evidence="1">
    <location>
        <begin position="155"/>
        <end position="175"/>
    </location>
</feature>
<feature type="compositionally biased region" description="Pro residues" evidence="1">
    <location>
        <begin position="84"/>
        <end position="124"/>
    </location>
</feature>
<evidence type="ECO:0000313" key="2">
    <source>
        <dbReference type="EMBL" id="KAD3640131.1"/>
    </source>
</evidence>
<dbReference type="EMBL" id="SZYD01000015">
    <property type="protein sequence ID" value="KAD3640131.1"/>
    <property type="molecule type" value="Genomic_DNA"/>
</dbReference>
<dbReference type="Proteomes" id="UP000326396">
    <property type="component" value="Linkage Group LG5"/>
</dbReference>
<evidence type="ECO:0000256" key="1">
    <source>
        <dbReference type="SAM" id="MobiDB-lite"/>
    </source>
</evidence>
<name>A0A5N6MIJ6_9ASTR</name>